<dbReference type="Proteomes" id="UP000240419">
    <property type="component" value="Unassembled WGS sequence"/>
</dbReference>
<gene>
    <name evidence="1" type="ORF">C7R93_27365</name>
</gene>
<accession>A0A2P7UJU5</accession>
<proteinExistence type="predicted"/>
<dbReference type="AlphaFoldDB" id="A0A2P7UJU5"/>
<dbReference type="RefSeq" id="WP_106841748.1">
    <property type="nucleotide sequence ID" value="NZ_JBCNIW010000008.1"/>
</dbReference>
<keyword evidence="2" id="KW-1185">Reference proteome</keyword>
<evidence type="ECO:0000313" key="1">
    <source>
        <dbReference type="EMBL" id="PSJ87260.1"/>
    </source>
</evidence>
<sequence length="77" mass="9008">MEVAKNRVPYWQEEVEAIDSMYDDQTPVSVIVEEVNKTFHKGNPVRNKNSVHYVIRKLYHGDGSDWKESLSMKWPGN</sequence>
<reference evidence="1 2" key="1">
    <citation type="submission" date="2018-03" db="EMBL/GenBank/DDBJ databases">
        <title>Brevisbacillus phylogenomics.</title>
        <authorList>
            <person name="Dunlap C."/>
        </authorList>
    </citation>
    <scope>NUCLEOTIDE SEQUENCE [LARGE SCALE GENOMIC DNA]</scope>
    <source>
        <strain evidence="1 2">NRRL NRS-1210</strain>
    </source>
</reference>
<comment type="caution">
    <text evidence="1">The sequence shown here is derived from an EMBL/GenBank/DDBJ whole genome shotgun (WGS) entry which is preliminary data.</text>
</comment>
<dbReference type="EMBL" id="PXZM01000050">
    <property type="protein sequence ID" value="PSJ87260.1"/>
    <property type="molecule type" value="Genomic_DNA"/>
</dbReference>
<organism evidence="1 2">
    <name type="scientific">Brevibacillus fortis</name>
    <dbReference type="NCBI Taxonomy" id="2126352"/>
    <lineage>
        <taxon>Bacteria</taxon>
        <taxon>Bacillati</taxon>
        <taxon>Bacillota</taxon>
        <taxon>Bacilli</taxon>
        <taxon>Bacillales</taxon>
        <taxon>Paenibacillaceae</taxon>
        <taxon>Brevibacillus</taxon>
    </lineage>
</organism>
<protein>
    <submittedName>
        <fullName evidence="1">Uncharacterized protein</fullName>
    </submittedName>
</protein>
<dbReference type="OrthoDB" id="9871708at2"/>
<name>A0A2P7UJU5_9BACL</name>
<evidence type="ECO:0000313" key="2">
    <source>
        <dbReference type="Proteomes" id="UP000240419"/>
    </source>
</evidence>